<dbReference type="SUPFAM" id="SSF52540">
    <property type="entry name" value="P-loop containing nucleoside triphosphate hydrolases"/>
    <property type="match status" value="1"/>
</dbReference>
<name>A0A1E5R1E7_9ASCO</name>
<keyword evidence="4" id="KW-1185">Reference proteome</keyword>
<organism evidence="3 4">
    <name type="scientific">Hanseniaspora osmophila</name>
    <dbReference type="NCBI Taxonomy" id="56408"/>
    <lineage>
        <taxon>Eukaryota</taxon>
        <taxon>Fungi</taxon>
        <taxon>Dikarya</taxon>
        <taxon>Ascomycota</taxon>
        <taxon>Saccharomycotina</taxon>
        <taxon>Saccharomycetes</taxon>
        <taxon>Saccharomycodales</taxon>
        <taxon>Saccharomycodaceae</taxon>
        <taxon>Hanseniaspora</taxon>
    </lineage>
</organism>
<protein>
    <submittedName>
        <fullName evidence="3">Putative uridine kinase DAS2</fullName>
    </submittedName>
</protein>
<dbReference type="GO" id="GO:0016301">
    <property type="term" value="F:kinase activity"/>
    <property type="evidence" value="ECO:0007669"/>
    <property type="project" value="UniProtKB-KW"/>
</dbReference>
<evidence type="ECO:0000259" key="2">
    <source>
        <dbReference type="Pfam" id="PF00485"/>
    </source>
</evidence>
<proteinExistence type="predicted"/>
<dbReference type="InterPro" id="IPR006083">
    <property type="entry name" value="PRK/URK"/>
</dbReference>
<dbReference type="OrthoDB" id="738517at2759"/>
<dbReference type="InterPro" id="IPR027417">
    <property type="entry name" value="P-loop_NTPase"/>
</dbReference>
<feature type="region of interest" description="Disordered" evidence="1">
    <location>
        <begin position="237"/>
        <end position="262"/>
    </location>
</feature>
<sequence length="262" mass="30191">MGRYFISIGGGHCSDIHSITFSIREKLNQIFDNNYHIRIIDLDEMRGTKPFYTEQDFDFAKIYKDLITIKTSSNKSIGTEIQTQTPTQNTDVKEIILVCGVYALYNHKINSLMNLKIFMDTDLDFRLIKLITRNRDHENESQDKMNLESSIDLYMNHLRPEWFNYVKPTRFNADMIVPLKYNFDTMIANHDKTSMLFLDGIVSLINESDAAAANGETPQSALKLGNFNIAKRRTSSIYSSETPQLSFPEDFKQECPPAKSEL</sequence>
<dbReference type="GO" id="GO:0005524">
    <property type="term" value="F:ATP binding"/>
    <property type="evidence" value="ECO:0007669"/>
    <property type="project" value="InterPro"/>
</dbReference>
<gene>
    <name evidence="3" type="ORF">AWRI3579_g4216</name>
</gene>
<evidence type="ECO:0000313" key="3">
    <source>
        <dbReference type="EMBL" id="OEJ80725.1"/>
    </source>
</evidence>
<dbReference type="EMBL" id="LPNM01000011">
    <property type="protein sequence ID" value="OEJ80725.1"/>
    <property type="molecule type" value="Genomic_DNA"/>
</dbReference>
<keyword evidence="3" id="KW-0418">Kinase</keyword>
<accession>A0A1E5R1E7</accession>
<evidence type="ECO:0000313" key="4">
    <source>
        <dbReference type="Proteomes" id="UP000095728"/>
    </source>
</evidence>
<dbReference type="InParanoid" id="A0A1E5R1E7"/>
<dbReference type="FunCoup" id="A0A1E5R1E7">
    <property type="interactions" value="235"/>
</dbReference>
<dbReference type="Pfam" id="PF00485">
    <property type="entry name" value="PRK"/>
    <property type="match status" value="1"/>
</dbReference>
<dbReference type="STRING" id="56408.A0A1E5R1E7"/>
<reference evidence="4" key="1">
    <citation type="journal article" date="2016" name="Genome Announc.">
        <title>Genome sequences of three species of Hanseniaspora isolated from spontaneous wine fermentations.</title>
        <authorList>
            <person name="Sternes P.R."/>
            <person name="Lee D."/>
            <person name="Kutyna D.R."/>
            <person name="Borneman A.R."/>
        </authorList>
    </citation>
    <scope>NUCLEOTIDE SEQUENCE [LARGE SCALE GENOMIC DNA]</scope>
    <source>
        <strain evidence="4">AWRI3579</strain>
    </source>
</reference>
<dbReference type="AlphaFoldDB" id="A0A1E5R1E7"/>
<comment type="caution">
    <text evidence="3">The sequence shown here is derived from an EMBL/GenBank/DDBJ whole genome shotgun (WGS) entry which is preliminary data.</text>
</comment>
<dbReference type="PANTHER" id="PTHR10285">
    <property type="entry name" value="URIDINE KINASE"/>
    <property type="match status" value="1"/>
</dbReference>
<evidence type="ECO:0000256" key="1">
    <source>
        <dbReference type="SAM" id="MobiDB-lite"/>
    </source>
</evidence>
<dbReference type="Gene3D" id="3.40.50.300">
    <property type="entry name" value="P-loop containing nucleotide triphosphate hydrolases"/>
    <property type="match status" value="1"/>
</dbReference>
<keyword evidence="3" id="KW-0808">Transferase</keyword>
<dbReference type="Proteomes" id="UP000095728">
    <property type="component" value="Unassembled WGS sequence"/>
</dbReference>
<feature type="domain" description="Phosphoribulokinase/uridine kinase" evidence="2">
    <location>
        <begin position="51"/>
        <end position="179"/>
    </location>
</feature>